<name>A0A0D2DGD1_9EURO</name>
<gene>
    <name evidence="2" type="ORF">Z517_09185</name>
</gene>
<evidence type="ECO:0000256" key="1">
    <source>
        <dbReference type="SAM" id="MobiDB-lite"/>
    </source>
</evidence>
<keyword evidence="3" id="KW-1185">Reference proteome</keyword>
<dbReference type="VEuPathDB" id="FungiDB:Z517_09185"/>
<feature type="region of interest" description="Disordered" evidence="1">
    <location>
        <begin position="233"/>
        <end position="282"/>
    </location>
</feature>
<evidence type="ECO:0000313" key="3">
    <source>
        <dbReference type="Proteomes" id="UP000053029"/>
    </source>
</evidence>
<dbReference type="Proteomes" id="UP000053029">
    <property type="component" value="Unassembled WGS sequence"/>
</dbReference>
<evidence type="ECO:0000313" key="2">
    <source>
        <dbReference type="EMBL" id="KIW76741.1"/>
    </source>
</evidence>
<organism evidence="2 3">
    <name type="scientific">Fonsecaea pedrosoi CBS 271.37</name>
    <dbReference type="NCBI Taxonomy" id="1442368"/>
    <lineage>
        <taxon>Eukaryota</taxon>
        <taxon>Fungi</taxon>
        <taxon>Dikarya</taxon>
        <taxon>Ascomycota</taxon>
        <taxon>Pezizomycotina</taxon>
        <taxon>Eurotiomycetes</taxon>
        <taxon>Chaetothyriomycetidae</taxon>
        <taxon>Chaetothyriales</taxon>
        <taxon>Herpotrichiellaceae</taxon>
        <taxon>Fonsecaea</taxon>
    </lineage>
</organism>
<dbReference type="HOGENOM" id="CLU_930767_0_0_1"/>
<feature type="compositionally biased region" description="Basic and acidic residues" evidence="1">
    <location>
        <begin position="157"/>
        <end position="166"/>
    </location>
</feature>
<reference evidence="2 3" key="1">
    <citation type="submission" date="2015-01" db="EMBL/GenBank/DDBJ databases">
        <title>The Genome Sequence of Fonsecaea pedrosoi CBS 271.37.</title>
        <authorList>
            <consortium name="The Broad Institute Genomics Platform"/>
            <person name="Cuomo C."/>
            <person name="de Hoog S."/>
            <person name="Gorbushina A."/>
            <person name="Stielow B."/>
            <person name="Teixiera M."/>
            <person name="Abouelleil A."/>
            <person name="Chapman S.B."/>
            <person name="Priest M."/>
            <person name="Young S.K."/>
            <person name="Wortman J."/>
            <person name="Nusbaum C."/>
            <person name="Birren B."/>
        </authorList>
    </citation>
    <scope>NUCLEOTIDE SEQUENCE [LARGE SCALE GENOMIC DNA]</scope>
    <source>
        <strain evidence="2 3">CBS 271.37</strain>
    </source>
</reference>
<proteinExistence type="predicted"/>
<dbReference type="GeneID" id="25308675"/>
<accession>A0A0D2DGD1</accession>
<feature type="region of interest" description="Disordered" evidence="1">
    <location>
        <begin position="157"/>
        <end position="179"/>
    </location>
</feature>
<dbReference type="OrthoDB" id="10395787at2759"/>
<dbReference type="EMBL" id="KN846974">
    <property type="protein sequence ID" value="KIW76741.1"/>
    <property type="molecule type" value="Genomic_DNA"/>
</dbReference>
<protein>
    <submittedName>
        <fullName evidence="2">Uncharacterized protein</fullName>
    </submittedName>
</protein>
<dbReference type="AlphaFoldDB" id="A0A0D2DGD1"/>
<dbReference type="RefSeq" id="XP_013280549.1">
    <property type="nucleotide sequence ID" value="XM_013425095.1"/>
</dbReference>
<sequence length="299" mass="32262">MASSSGHEGPSSSSTAAATISYLSGQVQPLARLDLLDQVVSALSQQTNKVQAQPDDNTREICEQLHLSMRRSDGVARRMDSLATRLERSSLRHEDTARHLDAMTQLVNTLSARVDTDGRKIDALSEALADTDQYIRGVQNLAHGRMSSLEDRTRNVERQVHGDRADPLAPPPAPRPMAASMATEHPAAPELYHPLTLPATFAPQLLGEGPEHLLLQQPLRRPVASEMARLPTLTSPREACEPPPSSDISETNPPRQGLKPGGPFLCGANKPSAESLPGLGEGHTAEVISIEEAHIDTFE</sequence>